<evidence type="ECO:0000313" key="2">
    <source>
        <dbReference type="Proteomes" id="UP001234297"/>
    </source>
</evidence>
<protein>
    <submittedName>
        <fullName evidence="1">Uncharacterized protein</fullName>
    </submittedName>
</protein>
<name>A0ACC2MF73_PERAE</name>
<proteinExistence type="predicted"/>
<sequence>MDGSKSSESSGKSAGSIFFPADHHYHLPLKEKNPRSQNPSSTIILHRNPSAISISRRPSPLHPVPIAHFLIPYNLSPPGSIIFPADPDSPSYSSCKLQPISSHHAPSNPSSFPPSQDVCVDPDSPSSSSRHTQQHRQASTHLQLPQRLSLFP</sequence>
<keyword evidence="2" id="KW-1185">Reference proteome</keyword>
<comment type="caution">
    <text evidence="1">The sequence shown here is derived from an EMBL/GenBank/DDBJ whole genome shotgun (WGS) entry which is preliminary data.</text>
</comment>
<dbReference type="EMBL" id="CM056810">
    <property type="protein sequence ID" value="KAJ8644335.1"/>
    <property type="molecule type" value="Genomic_DNA"/>
</dbReference>
<accession>A0ACC2MF73</accession>
<evidence type="ECO:0000313" key="1">
    <source>
        <dbReference type="EMBL" id="KAJ8644335.1"/>
    </source>
</evidence>
<dbReference type="Proteomes" id="UP001234297">
    <property type="component" value="Chromosome 2"/>
</dbReference>
<gene>
    <name evidence="1" type="ORF">MRB53_006083</name>
</gene>
<organism evidence="1 2">
    <name type="scientific">Persea americana</name>
    <name type="common">Avocado</name>
    <dbReference type="NCBI Taxonomy" id="3435"/>
    <lineage>
        <taxon>Eukaryota</taxon>
        <taxon>Viridiplantae</taxon>
        <taxon>Streptophyta</taxon>
        <taxon>Embryophyta</taxon>
        <taxon>Tracheophyta</taxon>
        <taxon>Spermatophyta</taxon>
        <taxon>Magnoliopsida</taxon>
        <taxon>Magnoliidae</taxon>
        <taxon>Laurales</taxon>
        <taxon>Lauraceae</taxon>
        <taxon>Persea</taxon>
    </lineage>
</organism>
<reference evidence="1 2" key="1">
    <citation type="journal article" date="2022" name="Hortic Res">
        <title>A haplotype resolved chromosomal level avocado genome allows analysis of novel avocado genes.</title>
        <authorList>
            <person name="Nath O."/>
            <person name="Fletcher S.J."/>
            <person name="Hayward A."/>
            <person name="Shaw L.M."/>
            <person name="Masouleh A.K."/>
            <person name="Furtado A."/>
            <person name="Henry R.J."/>
            <person name="Mitter N."/>
        </authorList>
    </citation>
    <scope>NUCLEOTIDE SEQUENCE [LARGE SCALE GENOMIC DNA]</scope>
    <source>
        <strain evidence="2">cv. Hass</strain>
    </source>
</reference>